<organism evidence="1">
    <name type="scientific">Cucumis melo</name>
    <name type="common">Muskmelon</name>
    <dbReference type="NCBI Taxonomy" id="3656"/>
    <lineage>
        <taxon>Eukaryota</taxon>
        <taxon>Viridiplantae</taxon>
        <taxon>Streptophyta</taxon>
        <taxon>Embryophyta</taxon>
        <taxon>Tracheophyta</taxon>
        <taxon>Spermatophyta</taxon>
        <taxon>Magnoliopsida</taxon>
        <taxon>eudicotyledons</taxon>
        <taxon>Gunneridae</taxon>
        <taxon>Pentapetalae</taxon>
        <taxon>rosids</taxon>
        <taxon>fabids</taxon>
        <taxon>Cucurbitales</taxon>
        <taxon>Cucurbitaceae</taxon>
        <taxon>Benincaseae</taxon>
        <taxon>Cucumis</taxon>
    </lineage>
</organism>
<proteinExistence type="predicted"/>
<name>A0A9I9EF03_CUCME</name>
<dbReference type="AlphaFoldDB" id="A0A9I9EF03"/>
<dbReference type="EnsemblPlants" id="MELO3C032847.2.1">
    <property type="protein sequence ID" value="MELO3C032847.2.1"/>
    <property type="gene ID" value="MELO3C032847.2"/>
</dbReference>
<evidence type="ECO:0000313" key="1">
    <source>
        <dbReference type="EnsemblPlants" id="MELO3C032847.2.1"/>
    </source>
</evidence>
<reference evidence="1" key="1">
    <citation type="submission" date="2023-03" db="UniProtKB">
        <authorList>
            <consortium name="EnsemblPlants"/>
        </authorList>
    </citation>
    <scope>IDENTIFICATION</scope>
</reference>
<dbReference type="Gramene" id="MELO3C032847.2.1">
    <property type="protein sequence ID" value="MELO3C032847.2.1"/>
    <property type="gene ID" value="MELO3C032847.2"/>
</dbReference>
<protein>
    <submittedName>
        <fullName evidence="1">Uncharacterized protein</fullName>
    </submittedName>
</protein>
<sequence>MPNIVPLTFQFHKFKVHAPPSDRRSSRRLISLLLKSLSFSVSGHFSFSKVPYCCVSPVVSPSQKPLNLRSFDHNRLRLSLALDSPFPLRCVKYFIEPFQAIAATIDSPVDEDLEMLIFLCRSQKMLTWGRVYYLWCVIAMYSITEGMKVGGKLFEFLITIVGSSKLVKLEMEDTDGNNKVQLLLSTLQQLSIHGKVQLLIKRTFKICGAKVRKKEIRDLTRELLRFMWKREINIYIEPEAESVQGLIRELLRFVWKSKEEGE</sequence>
<accession>A0A9I9EF03</accession>